<dbReference type="InterPro" id="IPR055342">
    <property type="entry name" value="MreC_beta-barrel_core"/>
</dbReference>
<evidence type="ECO:0000259" key="7">
    <source>
        <dbReference type="Pfam" id="PF04085"/>
    </source>
</evidence>
<dbReference type="GO" id="GO:0005886">
    <property type="term" value="C:plasma membrane"/>
    <property type="evidence" value="ECO:0007669"/>
    <property type="project" value="TreeGrafter"/>
</dbReference>
<evidence type="ECO:0000256" key="2">
    <source>
        <dbReference type="ARBA" id="ARBA00013855"/>
    </source>
</evidence>
<dbReference type="RefSeq" id="WP_311361024.1">
    <property type="nucleotide sequence ID" value="NZ_JAVRIE010000002.1"/>
</dbReference>
<dbReference type="PIRSF" id="PIRSF038471">
    <property type="entry name" value="MreC"/>
    <property type="match status" value="1"/>
</dbReference>
<comment type="caution">
    <text evidence="8">The sequence shown here is derived from an EMBL/GenBank/DDBJ whole genome shotgun (WGS) entry which is preliminary data.</text>
</comment>
<feature type="compositionally biased region" description="Acidic residues" evidence="6">
    <location>
        <begin position="298"/>
        <end position="311"/>
    </location>
</feature>
<evidence type="ECO:0000256" key="3">
    <source>
        <dbReference type="ARBA" id="ARBA00022960"/>
    </source>
</evidence>
<protein>
    <recommendedName>
        <fullName evidence="2 5">Cell shape-determining protein MreC</fullName>
    </recommendedName>
    <alternativeName>
        <fullName evidence="4 5">Cell shape protein MreC</fullName>
    </alternativeName>
</protein>
<dbReference type="PANTHER" id="PTHR34138">
    <property type="entry name" value="CELL SHAPE-DETERMINING PROTEIN MREC"/>
    <property type="match status" value="1"/>
</dbReference>
<dbReference type="EMBL" id="JAVRIE010000002">
    <property type="protein sequence ID" value="MDT0582250.1"/>
    <property type="molecule type" value="Genomic_DNA"/>
</dbReference>
<gene>
    <name evidence="8" type="primary">mreC</name>
    <name evidence="8" type="ORF">RM544_06850</name>
</gene>
<comment type="similarity">
    <text evidence="1 5">Belongs to the MreC family.</text>
</comment>
<dbReference type="Pfam" id="PF04085">
    <property type="entry name" value="MreC"/>
    <property type="match status" value="1"/>
</dbReference>
<evidence type="ECO:0000256" key="6">
    <source>
        <dbReference type="SAM" id="MobiDB-lite"/>
    </source>
</evidence>
<dbReference type="AlphaFoldDB" id="A0AAW8R2D5"/>
<organism evidence="8 9">
    <name type="scientific">Brumicola blandensis</name>
    <dbReference type="NCBI Taxonomy" id="3075611"/>
    <lineage>
        <taxon>Bacteria</taxon>
        <taxon>Pseudomonadati</taxon>
        <taxon>Pseudomonadota</taxon>
        <taxon>Gammaproteobacteria</taxon>
        <taxon>Alteromonadales</taxon>
        <taxon>Alteromonadaceae</taxon>
        <taxon>Brumicola</taxon>
    </lineage>
</organism>
<dbReference type="Gene3D" id="2.40.10.340">
    <property type="entry name" value="Rod shape-determining protein MreC, domain 1"/>
    <property type="match status" value="1"/>
</dbReference>
<comment type="function">
    <text evidence="5">Involved in formation and maintenance of cell shape.</text>
</comment>
<feature type="domain" description="Rod shape-determining protein MreC beta-barrel core" evidence="7">
    <location>
        <begin position="124"/>
        <end position="270"/>
    </location>
</feature>
<keyword evidence="9" id="KW-1185">Reference proteome</keyword>
<evidence type="ECO:0000313" key="8">
    <source>
        <dbReference type="EMBL" id="MDT0582250.1"/>
    </source>
</evidence>
<accession>A0AAW8R2D5</accession>
<name>A0AAW8R2D5_9ALTE</name>
<dbReference type="InterPro" id="IPR042177">
    <property type="entry name" value="Cell/Rod_1"/>
</dbReference>
<proteinExistence type="inferred from homology"/>
<evidence type="ECO:0000256" key="1">
    <source>
        <dbReference type="ARBA" id="ARBA00009369"/>
    </source>
</evidence>
<dbReference type="GO" id="GO:0008360">
    <property type="term" value="P:regulation of cell shape"/>
    <property type="evidence" value="ECO:0007669"/>
    <property type="project" value="UniProtKB-KW"/>
</dbReference>
<evidence type="ECO:0000256" key="5">
    <source>
        <dbReference type="PIRNR" id="PIRNR038471"/>
    </source>
</evidence>
<dbReference type="InterPro" id="IPR042175">
    <property type="entry name" value="Cell/Rod_MreC_2"/>
</dbReference>
<evidence type="ECO:0000313" key="9">
    <source>
        <dbReference type="Proteomes" id="UP001249020"/>
    </source>
</evidence>
<dbReference type="NCBIfam" id="TIGR00219">
    <property type="entry name" value="mreC"/>
    <property type="match status" value="1"/>
</dbReference>
<sequence>MNEVFARGPSLPVRLAIVLVFSLAAMLIDTKVENFATARTYLNSMVSPLQYIANLPGAMMSWSADRFKSRQKLLNDNEDLTYQITLMSEQLQRFKILEQENNNLRKLLDAPVRDNMHKMITELMAVDTNPYSHQIVVNKGAIDGVFLNQPVLDDNGIVGQVSEVGTTNSRILLISDVTHAIPVRIERNNVRFIAIGDGSLDAINLQHVPHSADLLEGDVLVSSGLGDVFPEGYPVGIITSIIRDEGRPFAQVQATPLAQLDRLKYLLLLWPADMAPDGAIAPGDERFEQLKSGMTDSDTSEQQDLEQENAR</sequence>
<dbReference type="Proteomes" id="UP001249020">
    <property type="component" value="Unassembled WGS sequence"/>
</dbReference>
<dbReference type="Gene3D" id="2.40.10.350">
    <property type="entry name" value="Rod shape-determining protein MreC, domain 2"/>
    <property type="match status" value="1"/>
</dbReference>
<dbReference type="InterPro" id="IPR007221">
    <property type="entry name" value="MreC"/>
</dbReference>
<keyword evidence="3 5" id="KW-0133">Cell shape</keyword>
<dbReference type="PANTHER" id="PTHR34138:SF1">
    <property type="entry name" value="CELL SHAPE-DETERMINING PROTEIN MREC"/>
    <property type="match status" value="1"/>
</dbReference>
<feature type="region of interest" description="Disordered" evidence="6">
    <location>
        <begin position="280"/>
        <end position="311"/>
    </location>
</feature>
<reference evidence="8 9" key="1">
    <citation type="submission" date="2023-09" db="EMBL/GenBank/DDBJ databases">
        <authorList>
            <person name="Rey-Velasco X."/>
        </authorList>
    </citation>
    <scope>NUCLEOTIDE SEQUENCE [LARGE SCALE GENOMIC DNA]</scope>
    <source>
        <strain evidence="8 9">W409</strain>
    </source>
</reference>
<evidence type="ECO:0000256" key="4">
    <source>
        <dbReference type="ARBA" id="ARBA00032089"/>
    </source>
</evidence>